<evidence type="ECO:0000256" key="1">
    <source>
        <dbReference type="ARBA" id="ARBA00004141"/>
    </source>
</evidence>
<feature type="compositionally biased region" description="Basic and acidic residues" evidence="7">
    <location>
        <begin position="17"/>
        <end position="30"/>
    </location>
</feature>
<dbReference type="Proteomes" id="UP000186817">
    <property type="component" value="Unassembled WGS sequence"/>
</dbReference>
<evidence type="ECO:0000256" key="3">
    <source>
        <dbReference type="ARBA" id="ARBA00022989"/>
    </source>
</evidence>
<organism evidence="9 10">
    <name type="scientific">Symbiodinium microadriaticum</name>
    <name type="common">Dinoflagellate</name>
    <name type="synonym">Zooxanthella microadriatica</name>
    <dbReference type="NCBI Taxonomy" id="2951"/>
    <lineage>
        <taxon>Eukaryota</taxon>
        <taxon>Sar</taxon>
        <taxon>Alveolata</taxon>
        <taxon>Dinophyceae</taxon>
        <taxon>Suessiales</taxon>
        <taxon>Symbiodiniaceae</taxon>
        <taxon>Symbiodinium</taxon>
    </lineage>
</organism>
<evidence type="ECO:0000256" key="4">
    <source>
        <dbReference type="ARBA" id="ARBA00023136"/>
    </source>
</evidence>
<dbReference type="GO" id="GO:0016020">
    <property type="term" value="C:membrane"/>
    <property type="evidence" value="ECO:0007669"/>
    <property type="project" value="UniProtKB-SubCell"/>
</dbReference>
<name>A0A1Q9CWG8_SYMMI</name>
<evidence type="ECO:0000256" key="2">
    <source>
        <dbReference type="ARBA" id="ARBA00022692"/>
    </source>
</evidence>
<keyword evidence="6" id="KW-0325">Glycoprotein</keyword>
<dbReference type="GO" id="GO:0004930">
    <property type="term" value="F:G protein-coupled receptor activity"/>
    <property type="evidence" value="ECO:0007669"/>
    <property type="project" value="InterPro"/>
</dbReference>
<dbReference type="PRINTS" id="PR00248">
    <property type="entry name" value="GPCRMGR"/>
</dbReference>
<comment type="subcellular location">
    <subcellularLocation>
        <location evidence="1">Membrane</location>
        <topology evidence="1">Multi-pass membrane protein</topology>
    </subcellularLocation>
</comment>
<dbReference type="AlphaFoldDB" id="A0A1Q9CWG8"/>
<evidence type="ECO:0000313" key="9">
    <source>
        <dbReference type="EMBL" id="OLP87235.1"/>
    </source>
</evidence>
<dbReference type="SUPFAM" id="SSF53822">
    <property type="entry name" value="Periplasmic binding protein-like I"/>
    <property type="match status" value="1"/>
</dbReference>
<gene>
    <name evidence="9" type="primary">Grm5</name>
    <name evidence="9" type="ORF">AK812_SmicGene31566</name>
</gene>
<keyword evidence="3" id="KW-1133">Transmembrane helix</keyword>
<protein>
    <submittedName>
        <fullName evidence="9">Metabotropic glutamate receptor 5</fullName>
    </submittedName>
</protein>
<proteinExistence type="predicted"/>
<keyword evidence="2" id="KW-0812">Transmembrane</keyword>
<evidence type="ECO:0000256" key="7">
    <source>
        <dbReference type="SAM" id="MobiDB-lite"/>
    </source>
</evidence>
<dbReference type="InterPro" id="IPR001828">
    <property type="entry name" value="ANF_lig-bd_rcpt"/>
</dbReference>
<comment type="caution">
    <text evidence="9">The sequence shown here is derived from an EMBL/GenBank/DDBJ whole genome shotgun (WGS) entry which is preliminary data.</text>
</comment>
<evidence type="ECO:0000259" key="8">
    <source>
        <dbReference type="Pfam" id="PF01094"/>
    </source>
</evidence>
<dbReference type="EMBL" id="LSRX01000871">
    <property type="protein sequence ID" value="OLP87235.1"/>
    <property type="molecule type" value="Genomic_DNA"/>
</dbReference>
<sequence>MADAKAKAAKGKGKKSGYGDEHKDDPERPSAEVLTEQLCEAIHGGANAEAEDLFSRLDSELRRQDSLRLQNCVSEQEAAAVAVPPESLECWSHVAMPRSLAALLFHCFLGKGADGLVLGVLGPWVELGDLLLAAMCADLDFRKNFDSTLQQRLGHPIVAIPEIHPQMANVSFRFGATMGKADVGLATALDMVLGLDGEEPIVGLIGPAISSVAMPMATTAAVQQIPQISFSATSPLLSNKDAYPYFLRTVPPDTVQAIVLWQFLSE</sequence>
<dbReference type="InterPro" id="IPR050726">
    <property type="entry name" value="mGluR"/>
</dbReference>
<accession>A0A1Q9CWG8</accession>
<evidence type="ECO:0000256" key="6">
    <source>
        <dbReference type="ARBA" id="ARBA00023180"/>
    </source>
</evidence>
<keyword evidence="4" id="KW-0472">Membrane</keyword>
<reference evidence="9 10" key="1">
    <citation type="submission" date="2016-02" db="EMBL/GenBank/DDBJ databases">
        <title>Genome analysis of coral dinoflagellate symbionts highlights evolutionary adaptations to a symbiotic lifestyle.</title>
        <authorList>
            <person name="Aranda M."/>
            <person name="Li Y."/>
            <person name="Liew Y.J."/>
            <person name="Baumgarten S."/>
            <person name="Simakov O."/>
            <person name="Wilson M."/>
            <person name="Piel J."/>
            <person name="Ashoor H."/>
            <person name="Bougouffa S."/>
            <person name="Bajic V.B."/>
            <person name="Ryu T."/>
            <person name="Ravasi T."/>
            <person name="Bayer T."/>
            <person name="Micklem G."/>
            <person name="Kim H."/>
            <person name="Bhak J."/>
            <person name="Lajeunesse T.C."/>
            <person name="Voolstra C.R."/>
        </authorList>
    </citation>
    <scope>NUCLEOTIDE SEQUENCE [LARGE SCALE GENOMIC DNA]</scope>
    <source>
        <strain evidence="9 10">CCMP2467</strain>
    </source>
</reference>
<evidence type="ECO:0000313" key="10">
    <source>
        <dbReference type="Proteomes" id="UP000186817"/>
    </source>
</evidence>
<dbReference type="InterPro" id="IPR000337">
    <property type="entry name" value="GPCR_3"/>
</dbReference>
<evidence type="ECO:0000256" key="5">
    <source>
        <dbReference type="ARBA" id="ARBA00023170"/>
    </source>
</evidence>
<feature type="domain" description="Receptor ligand binding region" evidence="8">
    <location>
        <begin position="171"/>
        <end position="262"/>
    </location>
</feature>
<feature type="region of interest" description="Disordered" evidence="7">
    <location>
        <begin position="1"/>
        <end position="32"/>
    </location>
</feature>
<dbReference type="OrthoDB" id="445809at2759"/>
<keyword evidence="10" id="KW-1185">Reference proteome</keyword>
<dbReference type="PANTHER" id="PTHR24060">
    <property type="entry name" value="METABOTROPIC GLUTAMATE RECEPTOR"/>
    <property type="match status" value="1"/>
</dbReference>
<dbReference type="Gene3D" id="3.40.50.2300">
    <property type="match status" value="1"/>
</dbReference>
<dbReference type="InterPro" id="IPR028082">
    <property type="entry name" value="Peripla_BP_I"/>
</dbReference>
<keyword evidence="5 9" id="KW-0675">Receptor</keyword>
<dbReference type="Pfam" id="PF01094">
    <property type="entry name" value="ANF_receptor"/>
    <property type="match status" value="1"/>
</dbReference>